<protein>
    <submittedName>
        <fullName evidence="3">Uncharacterized protein</fullName>
    </submittedName>
</protein>
<feature type="transmembrane region" description="Helical" evidence="2">
    <location>
        <begin position="25"/>
        <end position="43"/>
    </location>
</feature>
<evidence type="ECO:0000256" key="1">
    <source>
        <dbReference type="SAM" id="MobiDB-lite"/>
    </source>
</evidence>
<sequence>MSGADSNFILDSEILSNKVLMRPNHVFDLFGIYISLILLFIICSESKSPVPNRDLTPNFPRNREDIK</sequence>
<reference evidence="3" key="1">
    <citation type="submission" date="2018-10" db="EMBL/GenBank/DDBJ databases">
        <title>Hidden diversity of soil giant viruses.</title>
        <authorList>
            <person name="Schulz F."/>
            <person name="Alteio L."/>
            <person name="Goudeau D."/>
            <person name="Ryan E.M."/>
            <person name="Malmstrom R.R."/>
            <person name="Blanchard J."/>
            <person name="Woyke T."/>
        </authorList>
    </citation>
    <scope>NUCLEOTIDE SEQUENCE</scope>
    <source>
        <strain evidence="3">SAV1</strain>
    </source>
</reference>
<accession>A0A3G5AE66</accession>
<keyword evidence="2" id="KW-1133">Transmembrane helix</keyword>
<keyword evidence="2" id="KW-0812">Transmembrane</keyword>
<feature type="region of interest" description="Disordered" evidence="1">
    <location>
        <begin position="47"/>
        <end position="67"/>
    </location>
</feature>
<dbReference type="EMBL" id="MK072456">
    <property type="protein sequence ID" value="AYV85515.1"/>
    <property type="molecule type" value="Genomic_DNA"/>
</dbReference>
<organism evidence="3">
    <name type="scientific">Satyrvirus sp</name>
    <dbReference type="NCBI Taxonomy" id="2487771"/>
    <lineage>
        <taxon>Viruses</taxon>
        <taxon>Varidnaviria</taxon>
        <taxon>Bamfordvirae</taxon>
        <taxon>Nucleocytoviricota</taxon>
        <taxon>Megaviricetes</taxon>
        <taxon>Imitervirales</taxon>
        <taxon>Mimiviridae</taxon>
        <taxon>Megamimivirinae</taxon>
    </lineage>
</organism>
<proteinExistence type="predicted"/>
<evidence type="ECO:0000256" key="2">
    <source>
        <dbReference type="SAM" id="Phobius"/>
    </source>
</evidence>
<keyword evidence="2" id="KW-0472">Membrane</keyword>
<name>A0A3G5AE66_9VIRU</name>
<gene>
    <name evidence="3" type="ORF">Satyrvirus20_22</name>
</gene>
<evidence type="ECO:0000313" key="3">
    <source>
        <dbReference type="EMBL" id="AYV85515.1"/>
    </source>
</evidence>